<dbReference type="KEGG" id="csl:COCSUDRAFT_32166"/>
<accession>I0Z725</accession>
<dbReference type="RefSeq" id="XP_005650988.1">
    <property type="nucleotide sequence ID" value="XM_005650931.1"/>
</dbReference>
<dbReference type="Proteomes" id="UP000007264">
    <property type="component" value="Unassembled WGS sequence"/>
</dbReference>
<name>I0Z725_COCSC</name>
<dbReference type="GeneID" id="17044454"/>
<comment type="caution">
    <text evidence="1">The sequence shown here is derived from an EMBL/GenBank/DDBJ whole genome shotgun (WGS) entry which is preliminary data.</text>
</comment>
<evidence type="ECO:0000313" key="1">
    <source>
        <dbReference type="EMBL" id="EIE26444.1"/>
    </source>
</evidence>
<gene>
    <name evidence="1" type="ORF">COCSUDRAFT_32166</name>
</gene>
<dbReference type="EMBL" id="AGSI01000002">
    <property type="protein sequence ID" value="EIE26444.1"/>
    <property type="molecule type" value="Genomic_DNA"/>
</dbReference>
<reference evidence="1 2" key="1">
    <citation type="journal article" date="2012" name="Genome Biol.">
        <title>The genome of the polar eukaryotic microalga coccomyxa subellipsoidea reveals traits of cold adaptation.</title>
        <authorList>
            <person name="Blanc G."/>
            <person name="Agarkova I."/>
            <person name="Grimwood J."/>
            <person name="Kuo A."/>
            <person name="Brueggeman A."/>
            <person name="Dunigan D."/>
            <person name="Gurnon J."/>
            <person name="Ladunga I."/>
            <person name="Lindquist E."/>
            <person name="Lucas S."/>
            <person name="Pangilinan J."/>
            <person name="Proschold T."/>
            <person name="Salamov A."/>
            <person name="Schmutz J."/>
            <person name="Weeks D."/>
            <person name="Yamada T."/>
            <person name="Claverie J.M."/>
            <person name="Grigoriev I."/>
            <person name="Van Etten J."/>
            <person name="Lomsadze A."/>
            <person name="Borodovsky M."/>
        </authorList>
    </citation>
    <scope>NUCLEOTIDE SEQUENCE [LARGE SCALE GENOMIC DNA]</scope>
    <source>
        <strain evidence="1 2">C-169</strain>
    </source>
</reference>
<evidence type="ECO:0000313" key="2">
    <source>
        <dbReference type="Proteomes" id="UP000007264"/>
    </source>
</evidence>
<organism evidence="1 2">
    <name type="scientific">Coccomyxa subellipsoidea (strain C-169)</name>
    <name type="common">Green microalga</name>
    <dbReference type="NCBI Taxonomy" id="574566"/>
    <lineage>
        <taxon>Eukaryota</taxon>
        <taxon>Viridiplantae</taxon>
        <taxon>Chlorophyta</taxon>
        <taxon>core chlorophytes</taxon>
        <taxon>Trebouxiophyceae</taxon>
        <taxon>Trebouxiophyceae incertae sedis</taxon>
        <taxon>Coccomyxaceae</taxon>
        <taxon>Coccomyxa</taxon>
        <taxon>Coccomyxa subellipsoidea</taxon>
    </lineage>
</organism>
<dbReference type="AlphaFoldDB" id="I0Z725"/>
<protein>
    <submittedName>
        <fullName evidence="1">Uncharacterized protein</fullName>
    </submittedName>
</protein>
<proteinExistence type="predicted"/>
<sequence length="167" mass="18236">MLEGKPLLSREREEVEEEEAKERFVGRLIVLVLGAVLLGERITGKGAVQALDHAVGVPLWEIEPVLGAMVVGLLIAALYPRRKQLVEDAQRRQKEMGDWLADAQVWVRRLACVSLASTIVVEVVTGKGALALLDIETGVETLSEIEAGAAFLIMLFLTAAEPRRSRA</sequence>
<dbReference type="OrthoDB" id="513670at2759"/>
<keyword evidence="2" id="KW-1185">Reference proteome</keyword>